<feature type="compositionally biased region" description="Polar residues" evidence="13">
    <location>
        <begin position="546"/>
        <end position="555"/>
    </location>
</feature>
<evidence type="ECO:0000256" key="5">
    <source>
        <dbReference type="ARBA" id="ARBA00022454"/>
    </source>
</evidence>
<dbReference type="STRING" id="86049.A0A1C1CYQ8"/>
<evidence type="ECO:0000256" key="1">
    <source>
        <dbReference type="ARBA" id="ARBA00004123"/>
    </source>
</evidence>
<evidence type="ECO:0000256" key="4">
    <source>
        <dbReference type="ARBA" id="ARBA00017805"/>
    </source>
</evidence>
<dbReference type="InterPro" id="IPR038104">
    <property type="entry name" value="Rap1_C_sf"/>
</dbReference>
<dbReference type="Gene3D" id="1.10.10.60">
    <property type="entry name" value="Homeodomain-like"/>
    <property type="match status" value="1"/>
</dbReference>
<evidence type="ECO:0000256" key="12">
    <source>
        <dbReference type="PROSITE-ProRule" id="PRU00094"/>
    </source>
</evidence>
<feature type="compositionally biased region" description="Basic and acidic residues" evidence="13">
    <location>
        <begin position="216"/>
        <end position="232"/>
    </location>
</feature>
<dbReference type="AlphaFoldDB" id="A0A1C1CYQ8"/>
<feature type="compositionally biased region" description="Low complexity" evidence="13">
    <location>
        <begin position="237"/>
        <end position="250"/>
    </location>
</feature>
<keyword evidence="10" id="KW-0539">Nucleus</keyword>
<reference evidence="16" key="1">
    <citation type="submission" date="2015-07" db="EMBL/GenBank/DDBJ databases">
        <authorList>
            <person name="Teixeira M.M."/>
            <person name="Souza R.C."/>
            <person name="Almeida L.G."/>
            <person name="Vicente V.A."/>
            <person name="de Hoog S."/>
            <person name="Bocca A.L."/>
            <person name="de Almeida S.R."/>
            <person name="Vasconcelos A.T."/>
            <person name="Felipe M.S."/>
        </authorList>
    </citation>
    <scope>NUCLEOTIDE SEQUENCE [LARGE SCALE GENOMIC DNA]</scope>
    <source>
        <strain evidence="16">KSF</strain>
    </source>
</reference>
<evidence type="ECO:0000256" key="10">
    <source>
        <dbReference type="ARBA" id="ARBA00023242"/>
    </source>
</evidence>
<feature type="compositionally biased region" description="Polar residues" evidence="13">
    <location>
        <begin position="464"/>
        <end position="481"/>
    </location>
</feature>
<evidence type="ECO:0000256" key="8">
    <source>
        <dbReference type="ARBA" id="ARBA00023159"/>
    </source>
</evidence>
<dbReference type="VEuPathDB" id="FungiDB:G647_00561"/>
<dbReference type="SUPFAM" id="SSF46689">
    <property type="entry name" value="Homeodomain-like"/>
    <property type="match status" value="1"/>
</dbReference>
<keyword evidence="12" id="KW-0862">Zinc</keyword>
<comment type="similarity">
    <text evidence="3">Belongs to the RAP1 family.</text>
</comment>
<feature type="region of interest" description="Disordered" evidence="13">
    <location>
        <begin position="446"/>
        <end position="485"/>
    </location>
</feature>
<evidence type="ECO:0000256" key="13">
    <source>
        <dbReference type="SAM" id="MobiDB-lite"/>
    </source>
</evidence>
<dbReference type="GO" id="GO:0006355">
    <property type="term" value="P:regulation of DNA-templated transcription"/>
    <property type="evidence" value="ECO:0007669"/>
    <property type="project" value="InterPro"/>
</dbReference>
<sequence>MSRHIVYQGVTRSHDANDDDQTLFAGQKLWFSHVIPQRRWLIENARRNGAVIVDRDTEADVRLVDHAKKNNAPGTHSYKYVESSIRNGRLEDLASHAIGAPTRVARPIGSSVTSSKGGRTPFTPADDQFLWNWLKPFVERGGSWKGNEIYKQLEEVNPRHTFQSWRDRWIKHTQYQKRQVTEAIEPKPREPEGSAAELSRPVPQKKRRRELDDDGEGQRLKDGHQGRNERPLHSRRSAATTSPAAATPVRAMRDGVQSETSTSRRMRADPVTKTQPAASKPFTAEETDLLYDLVAIVEGKEFEDFDAPWEDFAEQNDSHTAAEWKRHFVTQVLPDYCKRNGLAISKVAPFLSQESRVGHPDVSGELESQTGGRRGSAAASSQAELQCAICFIDEAGKWRQDKEGRVLCYDCYKLVKVHGFRRASMLRAGQESEGGGKAHGAEIVGEREGEEEHTSHISADDNHPPTQTVPTHRHTTLSTGTVEAWQSADQITLQLRRRARSPSFQPDPPPYTRLPESNTSRKRSAGRSTQSQSTQPSNSSNVNSQDTAASAQGQSQEEDSQAAVAAMGAEQSTESRPQPVQPQVGAVSNASIVGPSYRTSSEDTRKRQHTEPTLLPTQRHSSVSTDGWPSGQRPAQLVNTDSGRKSEKLPALISSPTLTSPSGQSETQVGGTSWLFVSEAEDDDNSDGEEDVNGRLLRGADGRQASPPTKVQLFSDKPGPNVQSSSEYDLDETEEDVEVDFADLVPPNKRQRSEEFETAQQTPENYETAQEEQTQQDTIQHECRQASSDQLTNDEDFDLTELPDPQGGFEAYGVGASVMPPDDQSIHALESAEHPITKGGDREDSPEIKIEDETWLEPRHRAMLRLEDPQHRSNSSAKFFEEPVEGQEGTQEAEGHYIKQEDENDETQSQQERRIAAQRQEAQHPEAEPQDARRTVAQTREAQQAEQGRTSTTSVPEQEHPLPPHEHPMDKWFEEQRKSYPTTRGCEQVLLKAAESTTFQWELASTIVPIMLSKRRSHMTRLRRRREGKKISTAELTTFDCDKFLPRDIQGVWTGEDDKDLCSKDVERQNRVLGKHGRRSCAARFEFLKNASD</sequence>
<dbReference type="VEuPathDB" id="FungiDB:CLCR_09502"/>
<dbReference type="CDD" id="cd11655">
    <property type="entry name" value="rap1_myb-like"/>
    <property type="match status" value="1"/>
</dbReference>
<dbReference type="GO" id="GO:0042162">
    <property type="term" value="F:telomeric DNA binding"/>
    <property type="evidence" value="ECO:0007669"/>
    <property type="project" value="TreeGrafter"/>
</dbReference>
<comment type="subcellular location">
    <subcellularLocation>
        <location evidence="2">Chromosome</location>
        <location evidence="2">Telomere</location>
    </subcellularLocation>
    <subcellularLocation>
        <location evidence="1">Nucleus</location>
    </subcellularLocation>
</comment>
<evidence type="ECO:0000256" key="2">
    <source>
        <dbReference type="ARBA" id="ARBA00004574"/>
    </source>
</evidence>
<dbReference type="Pfam" id="PF08914">
    <property type="entry name" value="Myb_Rap1"/>
    <property type="match status" value="1"/>
</dbReference>
<protein>
    <recommendedName>
        <fullName evidence="4">Telomeric repeat-binding factor 2-interacting protein 1</fullName>
    </recommendedName>
    <alternativeName>
        <fullName evidence="11">Repressor/activator protein 1 homolog</fullName>
    </alternativeName>
</protein>
<keyword evidence="8" id="KW-0010">Activator</keyword>
<proteinExistence type="inferred from homology"/>
<feature type="compositionally biased region" description="Basic and acidic residues" evidence="13">
    <location>
        <begin position="830"/>
        <end position="871"/>
    </location>
</feature>
<keyword evidence="12" id="KW-0863">Zinc-finger</keyword>
<feature type="compositionally biased region" description="Acidic residues" evidence="13">
    <location>
        <begin position="679"/>
        <end position="691"/>
    </location>
</feature>
<evidence type="ECO:0000256" key="9">
    <source>
        <dbReference type="ARBA" id="ARBA00023163"/>
    </source>
</evidence>
<keyword evidence="5" id="KW-0158">Chromosome</keyword>
<dbReference type="GO" id="GO:0008270">
    <property type="term" value="F:zinc ion binding"/>
    <property type="evidence" value="ECO:0007669"/>
    <property type="project" value="UniProtKB-KW"/>
</dbReference>
<feature type="compositionally biased region" description="Acidic residues" evidence="13">
    <location>
        <begin position="792"/>
        <end position="801"/>
    </location>
</feature>
<dbReference type="GO" id="GO:0031848">
    <property type="term" value="P:protection from non-homologous end joining at telomere"/>
    <property type="evidence" value="ECO:0007669"/>
    <property type="project" value="TreeGrafter"/>
</dbReference>
<feature type="compositionally biased region" description="Low complexity" evidence="13">
    <location>
        <begin position="528"/>
        <end position="545"/>
    </location>
</feature>
<dbReference type="InterPro" id="IPR039595">
    <property type="entry name" value="TE2IP/Rap1"/>
</dbReference>
<comment type="caution">
    <text evidence="15">The sequence shown here is derived from an EMBL/GenBank/DDBJ whole genome shotgun (WGS) entry which is preliminary data.</text>
</comment>
<evidence type="ECO:0000313" key="15">
    <source>
        <dbReference type="EMBL" id="OCT53606.1"/>
    </source>
</evidence>
<feature type="compositionally biased region" description="Polar residues" evidence="13">
    <location>
        <begin position="615"/>
        <end position="627"/>
    </location>
</feature>
<feature type="region of interest" description="Disordered" evidence="13">
    <location>
        <begin position="356"/>
        <end position="377"/>
    </location>
</feature>
<accession>A0A1C1CYQ8</accession>
<feature type="compositionally biased region" description="Low complexity" evidence="13">
    <location>
        <begin position="764"/>
        <end position="778"/>
    </location>
</feature>
<evidence type="ECO:0000256" key="11">
    <source>
        <dbReference type="ARBA" id="ARBA00032471"/>
    </source>
</evidence>
<dbReference type="GO" id="GO:0070187">
    <property type="term" value="C:shelterin complex"/>
    <property type="evidence" value="ECO:0007669"/>
    <property type="project" value="TreeGrafter"/>
</dbReference>
<feature type="compositionally biased region" description="Basic and acidic residues" evidence="13">
    <location>
        <begin position="446"/>
        <end position="463"/>
    </location>
</feature>
<feature type="compositionally biased region" description="Acidic residues" evidence="13">
    <location>
        <begin position="728"/>
        <end position="741"/>
    </location>
</feature>
<dbReference type="GO" id="GO:0010833">
    <property type="term" value="P:telomere maintenance via telomere lengthening"/>
    <property type="evidence" value="ECO:0007669"/>
    <property type="project" value="TreeGrafter"/>
</dbReference>
<keyword evidence="7" id="KW-0805">Transcription regulation</keyword>
<dbReference type="EMBL" id="LGRB01000008">
    <property type="protein sequence ID" value="OCT53606.1"/>
    <property type="molecule type" value="Genomic_DNA"/>
</dbReference>
<gene>
    <name evidence="15" type="ORF">CLCR_09502</name>
</gene>
<dbReference type="InterPro" id="IPR021661">
    <property type="entry name" value="Rap1_C"/>
</dbReference>
<feature type="compositionally biased region" description="Polar residues" evidence="13">
    <location>
        <begin position="654"/>
        <end position="671"/>
    </location>
</feature>
<feature type="compositionally biased region" description="Basic and acidic residues" evidence="13">
    <location>
        <begin position="957"/>
        <end position="969"/>
    </location>
</feature>
<organism evidence="15 16">
    <name type="scientific">Cladophialophora carrionii</name>
    <dbReference type="NCBI Taxonomy" id="86049"/>
    <lineage>
        <taxon>Eukaryota</taxon>
        <taxon>Fungi</taxon>
        <taxon>Dikarya</taxon>
        <taxon>Ascomycota</taxon>
        <taxon>Pezizomycotina</taxon>
        <taxon>Eurotiomycetes</taxon>
        <taxon>Chaetothyriomycetidae</taxon>
        <taxon>Chaetothyriales</taxon>
        <taxon>Herpotrichiellaceae</taxon>
        <taxon>Cladophialophora</taxon>
    </lineage>
</organism>
<dbReference type="InterPro" id="IPR015010">
    <property type="entry name" value="TERF2IP_Myb"/>
</dbReference>
<name>A0A1C1CYQ8_9EURO</name>
<dbReference type="PROSITE" id="PS50114">
    <property type="entry name" value="GATA_ZN_FINGER_2"/>
    <property type="match status" value="1"/>
</dbReference>
<evidence type="ECO:0000313" key="16">
    <source>
        <dbReference type="Proteomes" id="UP000094526"/>
    </source>
</evidence>
<dbReference type="PANTHER" id="PTHR16466">
    <property type="entry name" value="TELOMERE REPEAT-BINDING FACTOR 2-INTERACTING PROTEIN 1"/>
    <property type="match status" value="1"/>
</dbReference>
<feature type="compositionally biased region" description="Polar residues" evidence="13">
    <location>
        <begin position="936"/>
        <end position="955"/>
    </location>
</feature>
<feature type="domain" description="GATA-type" evidence="14">
    <location>
        <begin position="381"/>
        <end position="422"/>
    </location>
</feature>
<feature type="compositionally biased region" description="Basic and acidic residues" evidence="13">
    <location>
        <begin position="911"/>
        <end position="934"/>
    </location>
</feature>
<feature type="region of interest" description="Disordered" evidence="13">
    <location>
        <begin position="179"/>
        <end position="278"/>
    </location>
</feature>
<keyword evidence="12" id="KW-0479">Metal-binding</keyword>
<feature type="region of interest" description="Disordered" evidence="13">
    <location>
        <begin position="497"/>
        <end position="969"/>
    </location>
</feature>
<dbReference type="Proteomes" id="UP000094526">
    <property type="component" value="Unassembled WGS sequence"/>
</dbReference>
<evidence type="ECO:0000256" key="6">
    <source>
        <dbReference type="ARBA" id="ARBA00022895"/>
    </source>
</evidence>
<dbReference type="InterPro" id="IPR000679">
    <property type="entry name" value="Znf_GATA"/>
</dbReference>
<dbReference type="OrthoDB" id="435460at2759"/>
<dbReference type="InterPro" id="IPR009057">
    <property type="entry name" value="Homeodomain-like_sf"/>
</dbReference>
<evidence type="ECO:0000256" key="7">
    <source>
        <dbReference type="ARBA" id="ARBA00023015"/>
    </source>
</evidence>
<dbReference type="PANTHER" id="PTHR16466:SF6">
    <property type="entry name" value="TELOMERIC REPEAT-BINDING FACTOR 2-INTERACTING PROTEIN 1"/>
    <property type="match status" value="1"/>
</dbReference>
<evidence type="ECO:0000259" key="14">
    <source>
        <dbReference type="PROSITE" id="PS50114"/>
    </source>
</evidence>
<evidence type="ECO:0000256" key="3">
    <source>
        <dbReference type="ARBA" id="ARBA00010467"/>
    </source>
</evidence>
<keyword evidence="9" id="KW-0804">Transcription</keyword>
<dbReference type="eggNOG" id="ENOG502S85C">
    <property type="taxonomic scope" value="Eukaryota"/>
</dbReference>
<dbReference type="Pfam" id="PF11626">
    <property type="entry name" value="Rap1_C"/>
    <property type="match status" value="1"/>
</dbReference>
<keyword evidence="6" id="KW-0779">Telomere</keyword>
<keyword evidence="16" id="KW-1185">Reference proteome</keyword>
<dbReference type="Gene3D" id="1.10.10.2170">
    <property type="match status" value="1"/>
</dbReference>